<dbReference type="Pfam" id="PF18920">
    <property type="entry name" value="DUF5671"/>
    <property type="match status" value="3"/>
</dbReference>
<feature type="transmembrane region" description="Helical" evidence="1">
    <location>
        <begin position="324"/>
        <end position="345"/>
    </location>
</feature>
<name>A0ABZ2R5A2_9MICC</name>
<feature type="transmembrane region" description="Helical" evidence="1">
    <location>
        <begin position="439"/>
        <end position="456"/>
    </location>
</feature>
<reference evidence="3 4" key="1">
    <citation type="submission" date="2024-03" db="EMBL/GenBank/DDBJ databases">
        <title>Rhodococcus navarretei sp. nov. and Pseudarthrobacter quantumdoti sp. nov., two new species with the ability to biosynthesize Quantum Dots isolated from soil samples at Union Glacier, Antarctica.</title>
        <authorList>
            <person name="Vargas M."/>
        </authorList>
    </citation>
    <scope>NUCLEOTIDE SEQUENCE [LARGE SCALE GENOMIC DNA]</scope>
    <source>
        <strain evidence="3 4">RC-2-3</strain>
    </source>
</reference>
<evidence type="ECO:0000259" key="2">
    <source>
        <dbReference type="Pfam" id="PF18920"/>
    </source>
</evidence>
<sequence>MSAPAGMTVSTAGLAQVTLRRLIQYALLFALVVIAASGLSGLLERLFTSGAVLASTDVAGLARSLAFTLIGGPLALLLWWFVWRRLDDEAERTSAGWGLYITAMYGVSLIVFTTSLLGMAASLIGQRDGDWAPALANSIAWAAIWAWHRWMWKHPRKPTVHLDDVRAVVGSVFGLLLGAGAGIAALSGLLDVAIRGFPLTVTVEPWWYSVLRSLVWAAGGTVIWWWHWFREGGRRFQTNLVDSIMIIVGVFAAGITALGGAGVVLFVFLRLAFDRDDRLNDLLEPLAPAVAATLVGAVVWRYHRTASIRRSSATTRASLLVTSAVALAASASGVGVVVNALLAAAVSPLAGGATRTLLLGGISSLLVGGPVWWLAWKPRYQPQAADAIPPGRRVYLIAFFGVSAVVALITLLVIGYRVFEFLLGDVTGGSLLDRIRAPFGLLVAAALVAGYHFALWRHDRGLLAAAEPARKRTIEQVTLVIGQHPDPDALARGVAEATGGARVTVWLRADDGGTGLPASGTALPGAASQAPAETVSQVAAALDGVTAQHALVLVGHGRLEVIPLHSPPK</sequence>
<dbReference type="Proteomes" id="UP001623384">
    <property type="component" value="Chromosome"/>
</dbReference>
<gene>
    <name evidence="3" type="ORF">WHH00_02070</name>
</gene>
<feature type="transmembrane region" description="Helical" evidence="1">
    <location>
        <begin position="63"/>
        <end position="83"/>
    </location>
</feature>
<keyword evidence="1" id="KW-1133">Transmembrane helix</keyword>
<feature type="transmembrane region" description="Helical" evidence="1">
    <location>
        <begin position="357"/>
        <end position="375"/>
    </location>
</feature>
<proteinExistence type="predicted"/>
<evidence type="ECO:0000313" key="4">
    <source>
        <dbReference type="Proteomes" id="UP001623384"/>
    </source>
</evidence>
<organism evidence="3 4">
    <name type="scientific">Pseudarthrobacter quantipunctorum</name>
    <dbReference type="NCBI Taxonomy" id="3128980"/>
    <lineage>
        <taxon>Bacteria</taxon>
        <taxon>Bacillati</taxon>
        <taxon>Actinomycetota</taxon>
        <taxon>Actinomycetes</taxon>
        <taxon>Micrococcales</taxon>
        <taxon>Micrococcaceae</taxon>
        <taxon>Pseudarthrobacter</taxon>
    </lineage>
</organism>
<feature type="domain" description="DUF5671" evidence="2">
    <location>
        <begin position="21"/>
        <end position="145"/>
    </location>
</feature>
<feature type="transmembrane region" description="Helical" evidence="1">
    <location>
        <begin position="285"/>
        <end position="303"/>
    </location>
</feature>
<feature type="transmembrane region" description="Helical" evidence="1">
    <location>
        <begin position="131"/>
        <end position="147"/>
    </location>
</feature>
<evidence type="ECO:0000256" key="1">
    <source>
        <dbReference type="SAM" id="Phobius"/>
    </source>
</evidence>
<dbReference type="EMBL" id="CP148033">
    <property type="protein sequence ID" value="WXK93612.1"/>
    <property type="molecule type" value="Genomic_DNA"/>
</dbReference>
<accession>A0ABZ2R5A2</accession>
<feature type="transmembrane region" description="Helical" evidence="1">
    <location>
        <begin position="206"/>
        <end position="228"/>
    </location>
</feature>
<feature type="domain" description="DUF5671" evidence="2">
    <location>
        <begin position="176"/>
        <end position="298"/>
    </location>
</feature>
<keyword evidence="1" id="KW-0812">Transmembrane</keyword>
<keyword evidence="1" id="KW-0472">Membrane</keyword>
<dbReference type="RefSeq" id="WP_406636107.1">
    <property type="nucleotide sequence ID" value="NZ_CP148033.1"/>
</dbReference>
<keyword evidence="4" id="KW-1185">Reference proteome</keyword>
<feature type="transmembrane region" description="Helical" evidence="1">
    <location>
        <begin position="95"/>
        <end position="125"/>
    </location>
</feature>
<feature type="domain" description="DUF5671" evidence="2">
    <location>
        <begin position="316"/>
        <end position="446"/>
    </location>
</feature>
<evidence type="ECO:0000313" key="3">
    <source>
        <dbReference type="EMBL" id="WXK93612.1"/>
    </source>
</evidence>
<dbReference type="InterPro" id="IPR043728">
    <property type="entry name" value="DUF5671"/>
</dbReference>
<feature type="transmembrane region" description="Helical" evidence="1">
    <location>
        <begin position="395"/>
        <end position="419"/>
    </location>
</feature>
<feature type="transmembrane region" description="Helical" evidence="1">
    <location>
        <begin position="22"/>
        <end position="43"/>
    </location>
</feature>
<feature type="transmembrane region" description="Helical" evidence="1">
    <location>
        <begin position="167"/>
        <end position="186"/>
    </location>
</feature>
<feature type="transmembrane region" description="Helical" evidence="1">
    <location>
        <begin position="240"/>
        <end position="273"/>
    </location>
</feature>
<protein>
    <submittedName>
        <fullName evidence="3">DUF5671 domain-containing protein</fullName>
    </submittedName>
</protein>